<organism evidence="1 2">
    <name type="scientific">Microcystis viridis Mv_BB_P_19951000_S68D</name>
    <dbReference type="NCBI Taxonomy" id="2486270"/>
    <lineage>
        <taxon>Bacteria</taxon>
        <taxon>Bacillati</taxon>
        <taxon>Cyanobacteriota</taxon>
        <taxon>Cyanophyceae</taxon>
        <taxon>Oscillatoriophycideae</taxon>
        <taxon>Chroococcales</taxon>
        <taxon>Microcystaceae</taxon>
        <taxon>Microcystis</taxon>
    </lineage>
</organism>
<evidence type="ECO:0000313" key="2">
    <source>
        <dbReference type="Proteomes" id="UP000320674"/>
    </source>
</evidence>
<dbReference type="Proteomes" id="UP000320674">
    <property type="component" value="Unassembled WGS sequence"/>
</dbReference>
<accession>A0A552HM61</accession>
<reference evidence="1 2" key="1">
    <citation type="submission" date="2019-01" db="EMBL/GenBank/DDBJ databases">
        <title>Coherence of Microcystis species and biogeography revealed through population genomics.</title>
        <authorList>
            <person name="Perez-Carrascal O.M."/>
            <person name="Terrat Y."/>
            <person name="Giani A."/>
            <person name="Fortin N."/>
            <person name="Tromas N."/>
            <person name="Shapiro B.J."/>
        </authorList>
    </citation>
    <scope>NUCLEOTIDE SEQUENCE [LARGE SCALE GENOMIC DNA]</scope>
    <source>
        <strain evidence="1">Mv_BB_P_19951000_S68D</strain>
    </source>
</reference>
<sequence>MRSGVGFHASTQPTFILYLIPPTHLDCQDFSGHRSSYIEPVEMCRSAVKLFYYDRKIAKVGNAYLSRESPVIISSGGIPA</sequence>
<name>A0A552HM61_MICVR</name>
<evidence type="ECO:0000313" key="1">
    <source>
        <dbReference type="EMBL" id="TRU72323.1"/>
    </source>
</evidence>
<dbReference type="EMBL" id="SFAZ01000196">
    <property type="protein sequence ID" value="TRU72323.1"/>
    <property type="molecule type" value="Genomic_DNA"/>
</dbReference>
<proteinExistence type="predicted"/>
<gene>
    <name evidence="1" type="ORF">EWV77_13800</name>
</gene>
<comment type="caution">
    <text evidence="1">The sequence shown here is derived from an EMBL/GenBank/DDBJ whole genome shotgun (WGS) entry which is preliminary data.</text>
</comment>
<dbReference type="AlphaFoldDB" id="A0A552HM61"/>
<protein>
    <submittedName>
        <fullName evidence="1">Uncharacterized protein</fullName>
    </submittedName>
</protein>